<keyword evidence="3" id="KW-1185">Reference proteome</keyword>
<reference evidence="2 3" key="2">
    <citation type="submission" date="2015-02" db="EMBL/GenBank/DDBJ databases">
        <title>The complete genome of Sphingomonas hengshuiensis sp. WHSC-8 isolated from soil of Hengshui Lake.</title>
        <authorList>
            <person name="Wei S."/>
            <person name="Guo J."/>
            <person name="Su C."/>
            <person name="Wu R."/>
            <person name="Zhang Z."/>
            <person name="Liang K."/>
            <person name="Li H."/>
            <person name="Wang T."/>
            <person name="Liu H."/>
            <person name="Zhang C."/>
            <person name="Li Z."/>
            <person name="Wang Q."/>
            <person name="Meng J."/>
        </authorList>
    </citation>
    <scope>NUCLEOTIDE SEQUENCE [LARGE SCALE GENOMIC DNA]</scope>
    <source>
        <strain evidence="2 3">WHSC-8</strain>
    </source>
</reference>
<name>A0A7U4LFB0_9SPHN</name>
<sequence length="108" mass="11454">MEPGAFDPAMVAQARIALAALCGGITRLLFRPAESLRKSAWLLFGCVTCGFYGTPPLLAWWALPQDSAGAIGALLGFVGLSFAEGLLRAADKMDLTAWLTSWLRKPGA</sequence>
<feature type="transmembrane region" description="Helical" evidence="1">
    <location>
        <begin position="12"/>
        <end position="30"/>
    </location>
</feature>
<feature type="transmembrane region" description="Helical" evidence="1">
    <location>
        <begin position="42"/>
        <end position="63"/>
    </location>
</feature>
<evidence type="ECO:0008006" key="4">
    <source>
        <dbReference type="Google" id="ProtNLM"/>
    </source>
</evidence>
<proteinExistence type="predicted"/>
<dbReference type="EMBL" id="CP010836">
    <property type="protein sequence ID" value="AJP72260.1"/>
    <property type="molecule type" value="Genomic_DNA"/>
</dbReference>
<dbReference type="RefSeq" id="WP_044332250.1">
    <property type="nucleotide sequence ID" value="NZ_CP010836.1"/>
</dbReference>
<evidence type="ECO:0000313" key="3">
    <source>
        <dbReference type="Proteomes" id="UP000032300"/>
    </source>
</evidence>
<gene>
    <name evidence="2" type="ORF">TS85_11365</name>
</gene>
<organism evidence="2 3">
    <name type="scientific">Sphingomonas hengshuiensis</name>
    <dbReference type="NCBI Taxonomy" id="1609977"/>
    <lineage>
        <taxon>Bacteria</taxon>
        <taxon>Pseudomonadati</taxon>
        <taxon>Pseudomonadota</taxon>
        <taxon>Alphaproteobacteria</taxon>
        <taxon>Sphingomonadales</taxon>
        <taxon>Sphingomonadaceae</taxon>
        <taxon>Sphingomonas</taxon>
    </lineage>
</organism>
<dbReference type="OrthoDB" id="9866559at2"/>
<keyword evidence="1" id="KW-0812">Transmembrane</keyword>
<keyword evidence="1" id="KW-1133">Transmembrane helix</keyword>
<protein>
    <recommendedName>
        <fullName evidence="4">Holin</fullName>
    </recommendedName>
</protein>
<dbReference type="Proteomes" id="UP000032300">
    <property type="component" value="Chromosome"/>
</dbReference>
<reference evidence="2 3" key="1">
    <citation type="journal article" date="2015" name="Int. J. Syst. Evol. Microbiol.">
        <title>Sphingomonas hengshuiensis sp. nov., isolated from lake wetland.</title>
        <authorList>
            <person name="Wei S."/>
            <person name="Wang T."/>
            <person name="Liu H."/>
            <person name="Zhang C."/>
            <person name="Guo J."/>
            <person name="Wang Q."/>
            <person name="Liang K."/>
            <person name="Zhang Z."/>
        </authorList>
    </citation>
    <scope>NUCLEOTIDE SEQUENCE [LARGE SCALE GENOMIC DNA]</scope>
    <source>
        <strain evidence="2 3">WHSC-8</strain>
    </source>
</reference>
<feature type="transmembrane region" description="Helical" evidence="1">
    <location>
        <begin position="69"/>
        <end position="87"/>
    </location>
</feature>
<keyword evidence="1" id="KW-0472">Membrane</keyword>
<dbReference type="AlphaFoldDB" id="A0A7U4LFB0"/>
<evidence type="ECO:0000256" key="1">
    <source>
        <dbReference type="SAM" id="Phobius"/>
    </source>
</evidence>
<dbReference type="KEGG" id="sphi:TS85_11365"/>
<evidence type="ECO:0000313" key="2">
    <source>
        <dbReference type="EMBL" id="AJP72260.1"/>
    </source>
</evidence>
<accession>A0A7U4LFB0</accession>